<dbReference type="RefSeq" id="WP_229466448.1">
    <property type="nucleotide sequence ID" value="NZ_BMWW01000014.1"/>
</dbReference>
<protein>
    <recommendedName>
        <fullName evidence="3">DUF4265 domain-containing protein</fullName>
    </recommendedName>
</protein>
<dbReference type="InterPro" id="IPR025361">
    <property type="entry name" value="DUF4265"/>
</dbReference>
<dbReference type="AlphaFoldDB" id="A0AA88CEX2"/>
<evidence type="ECO:0008006" key="3">
    <source>
        <dbReference type="Google" id="ProtNLM"/>
    </source>
</evidence>
<gene>
    <name evidence="1" type="ORF">GCM10007388_49670</name>
</gene>
<reference evidence="1" key="1">
    <citation type="journal article" date="2014" name="Int. J. Syst. Evol. Microbiol.">
        <title>Complete genome sequence of Corynebacterium casei LMG S-19264T (=DSM 44701T), isolated from a smear-ripened cheese.</title>
        <authorList>
            <consortium name="US DOE Joint Genome Institute (JGI-PGF)"/>
            <person name="Walter F."/>
            <person name="Albersmeier A."/>
            <person name="Kalinowski J."/>
            <person name="Ruckert C."/>
        </authorList>
    </citation>
    <scope>NUCLEOTIDE SEQUENCE</scope>
    <source>
        <strain evidence="1">KCTC 12344</strain>
    </source>
</reference>
<organism evidence="1 2">
    <name type="scientific">Pseudoduganella plicata</name>
    <dbReference type="NCBI Taxonomy" id="321984"/>
    <lineage>
        <taxon>Bacteria</taxon>
        <taxon>Pseudomonadati</taxon>
        <taxon>Pseudomonadota</taxon>
        <taxon>Betaproteobacteria</taxon>
        <taxon>Burkholderiales</taxon>
        <taxon>Oxalobacteraceae</taxon>
        <taxon>Telluria group</taxon>
        <taxon>Pseudoduganella</taxon>
    </lineage>
</organism>
<dbReference type="Proteomes" id="UP000619512">
    <property type="component" value="Unassembled WGS sequence"/>
</dbReference>
<evidence type="ECO:0000313" key="1">
    <source>
        <dbReference type="EMBL" id="GGZ10225.1"/>
    </source>
</evidence>
<reference evidence="1" key="2">
    <citation type="submission" date="2022-12" db="EMBL/GenBank/DDBJ databases">
        <authorList>
            <person name="Sun Q."/>
            <person name="Kim S."/>
        </authorList>
    </citation>
    <scope>NUCLEOTIDE SEQUENCE</scope>
    <source>
        <strain evidence="1">KCTC 12344</strain>
    </source>
</reference>
<accession>A0AA88CEX2</accession>
<proteinExistence type="predicted"/>
<dbReference type="Pfam" id="PF14085">
    <property type="entry name" value="DUF4265"/>
    <property type="match status" value="1"/>
</dbReference>
<sequence length="162" mass="17313">MAHHVDEKGTTLIALFVAMREHGPVCEQVPARDLGGDRYELLSSPGLALNLARGDIVAIGDPAAPATVLQRGGNFCIQIYADELSPPAVAELEKDVGAQLGGTLDGIHGGNLALTVPAAAGIGHIARVFDAYTARTGIAWYFANIYRNFEDVDDETLLDWWQ</sequence>
<comment type="caution">
    <text evidence="1">The sequence shown here is derived from an EMBL/GenBank/DDBJ whole genome shotgun (WGS) entry which is preliminary data.</text>
</comment>
<name>A0AA88CEX2_9BURK</name>
<dbReference type="EMBL" id="BMWW01000014">
    <property type="protein sequence ID" value="GGZ10225.1"/>
    <property type="molecule type" value="Genomic_DNA"/>
</dbReference>
<evidence type="ECO:0000313" key="2">
    <source>
        <dbReference type="Proteomes" id="UP000619512"/>
    </source>
</evidence>